<feature type="region of interest" description="Disordered" evidence="1">
    <location>
        <begin position="315"/>
        <end position="362"/>
    </location>
</feature>
<sequence length="525" mass="58582">MGNCIFAGKKLFKQCYNNLGQSGKPSPEFDSLIGKVSNIYHPYSTQRFSYVKENYRGTKPYVKVFSKKIFYFRSKGSRNIISEYMSWALSHSHSPLVFDDTMSHSSVSSHFDESNVAISSSWISDGAHSDASHVLYKELDPLNRAASVELDKENSDSLGNMASQKEGSWITVAEPSDGKHGASSSISHYIMHPHIERTSASVHKEDKNAVAHTLIEEVDGLELARLARRLWDQSRHRYSRSSQANEKVTNTVNSKSASFVRPTILSLRSTNQTVLPSVPKTEAPKTIYFESPDMDSAFDLAWDNEMDLDMSNAETRRSFGKNTSQRAIPRDFNDETSSNSFITRNPFDERRRRPLATASTQNASYSQTQSVAILPIRNDGYNPIVDSKWIPSDKLPGNTRNSVKKPLSSETAIPCSDLILSPTYNTINTDNSQTIGKNTSKLLFSDNLVDSGFVGGGNSTIISSFSDFDDIADDDVVDTEKQESLGTTVPIDHSSEHLSDFLWEHELFSPQTFKPKSIHCPTNVH</sequence>
<dbReference type="WBParaSite" id="TREG1_12080.4">
    <property type="protein sequence ID" value="TREG1_12080.4"/>
    <property type="gene ID" value="TREG1_12080"/>
</dbReference>
<name>A0AA85J045_TRIRE</name>
<evidence type="ECO:0000256" key="1">
    <source>
        <dbReference type="SAM" id="MobiDB-lite"/>
    </source>
</evidence>
<proteinExistence type="predicted"/>
<accession>A0AA85J045</accession>
<evidence type="ECO:0000313" key="3">
    <source>
        <dbReference type="WBParaSite" id="TREG1_12080.4"/>
    </source>
</evidence>
<reference evidence="3" key="2">
    <citation type="submission" date="2023-11" db="UniProtKB">
        <authorList>
            <consortium name="WormBaseParasite"/>
        </authorList>
    </citation>
    <scope>IDENTIFICATION</scope>
</reference>
<dbReference type="AlphaFoldDB" id="A0AA85J045"/>
<reference evidence="2" key="1">
    <citation type="submission" date="2022-06" db="EMBL/GenBank/DDBJ databases">
        <authorList>
            <person name="Berger JAMES D."/>
            <person name="Berger JAMES D."/>
        </authorList>
    </citation>
    <scope>NUCLEOTIDE SEQUENCE [LARGE SCALE GENOMIC DNA]</scope>
</reference>
<evidence type="ECO:0000313" key="2">
    <source>
        <dbReference type="Proteomes" id="UP000050795"/>
    </source>
</evidence>
<dbReference type="Proteomes" id="UP000050795">
    <property type="component" value="Unassembled WGS sequence"/>
</dbReference>
<protein>
    <submittedName>
        <fullName evidence="3">Uncharacterized protein</fullName>
    </submittedName>
</protein>
<keyword evidence="2" id="KW-1185">Reference proteome</keyword>
<organism evidence="2 3">
    <name type="scientific">Trichobilharzia regenti</name>
    <name type="common">Nasal bird schistosome</name>
    <dbReference type="NCBI Taxonomy" id="157069"/>
    <lineage>
        <taxon>Eukaryota</taxon>
        <taxon>Metazoa</taxon>
        <taxon>Spiralia</taxon>
        <taxon>Lophotrochozoa</taxon>
        <taxon>Platyhelminthes</taxon>
        <taxon>Trematoda</taxon>
        <taxon>Digenea</taxon>
        <taxon>Strigeidida</taxon>
        <taxon>Schistosomatoidea</taxon>
        <taxon>Schistosomatidae</taxon>
        <taxon>Trichobilharzia</taxon>
    </lineage>
</organism>